<organism evidence="8 9">
    <name type="scientific">Chengkuizengella marina</name>
    <dbReference type="NCBI Taxonomy" id="2507566"/>
    <lineage>
        <taxon>Bacteria</taxon>
        <taxon>Bacillati</taxon>
        <taxon>Bacillota</taxon>
        <taxon>Bacilli</taxon>
        <taxon>Bacillales</taxon>
        <taxon>Paenibacillaceae</taxon>
        <taxon>Chengkuizengella</taxon>
    </lineage>
</organism>
<feature type="transmembrane region" description="Helical" evidence="6">
    <location>
        <begin position="358"/>
        <end position="378"/>
    </location>
</feature>
<feature type="transmembrane region" description="Helical" evidence="6">
    <location>
        <begin position="21"/>
        <end position="40"/>
    </location>
</feature>
<feature type="domain" description="ABC3 transporter permease C-terminal" evidence="7">
    <location>
        <begin position="263"/>
        <end position="385"/>
    </location>
</feature>
<dbReference type="GO" id="GO:0005886">
    <property type="term" value="C:plasma membrane"/>
    <property type="evidence" value="ECO:0007669"/>
    <property type="project" value="UniProtKB-SubCell"/>
</dbReference>
<feature type="domain" description="ABC3 transporter permease C-terminal" evidence="7">
    <location>
        <begin position="675"/>
        <end position="795"/>
    </location>
</feature>
<evidence type="ECO:0000313" key="9">
    <source>
        <dbReference type="Proteomes" id="UP000448943"/>
    </source>
</evidence>
<evidence type="ECO:0000256" key="2">
    <source>
        <dbReference type="ARBA" id="ARBA00022475"/>
    </source>
</evidence>
<keyword evidence="3 6" id="KW-0812">Transmembrane</keyword>
<dbReference type="OrthoDB" id="2024371at2"/>
<evidence type="ECO:0000256" key="6">
    <source>
        <dbReference type="SAM" id="Phobius"/>
    </source>
</evidence>
<name>A0A6N9Q5C4_9BACL</name>
<feature type="transmembrane region" description="Helical" evidence="6">
    <location>
        <begin position="669"/>
        <end position="691"/>
    </location>
</feature>
<evidence type="ECO:0000256" key="3">
    <source>
        <dbReference type="ARBA" id="ARBA00022692"/>
    </source>
</evidence>
<gene>
    <name evidence="8" type="ORF">ERL59_14030</name>
</gene>
<comment type="subcellular location">
    <subcellularLocation>
        <location evidence="1">Cell membrane</location>
        <topology evidence="1">Multi-pass membrane protein</topology>
    </subcellularLocation>
</comment>
<dbReference type="Pfam" id="PF02687">
    <property type="entry name" value="FtsX"/>
    <property type="match status" value="2"/>
</dbReference>
<dbReference type="AlphaFoldDB" id="A0A6N9Q5C4"/>
<feature type="transmembrane region" description="Helical" evidence="6">
    <location>
        <begin position="250"/>
        <end position="277"/>
    </location>
</feature>
<keyword evidence="9" id="KW-1185">Reference proteome</keyword>
<comment type="caution">
    <text evidence="8">The sequence shown here is derived from an EMBL/GenBank/DDBJ whole genome shotgun (WGS) entry which is preliminary data.</text>
</comment>
<evidence type="ECO:0000256" key="5">
    <source>
        <dbReference type="ARBA" id="ARBA00023136"/>
    </source>
</evidence>
<reference evidence="8 9" key="1">
    <citation type="submission" date="2019-01" db="EMBL/GenBank/DDBJ databases">
        <title>Chengkuizengella sp. nov., isolated from deep-sea sediment of East Pacific Ocean.</title>
        <authorList>
            <person name="Yang J."/>
            <person name="Lai Q."/>
            <person name="Shao Z."/>
        </authorList>
    </citation>
    <scope>NUCLEOTIDE SEQUENCE [LARGE SCALE GENOMIC DNA]</scope>
    <source>
        <strain evidence="8 9">YPA3-1-1</strain>
    </source>
</reference>
<dbReference type="PANTHER" id="PTHR30287:SF2">
    <property type="entry name" value="BLL1001 PROTEIN"/>
    <property type="match status" value="1"/>
</dbReference>
<proteinExistence type="predicted"/>
<protein>
    <submittedName>
        <fullName evidence="8">ABC transporter permease</fullName>
    </submittedName>
</protein>
<dbReference type="RefSeq" id="WP_160646870.1">
    <property type="nucleotide sequence ID" value="NZ_SIJB01000029.1"/>
</dbReference>
<dbReference type="Proteomes" id="UP000448943">
    <property type="component" value="Unassembled WGS sequence"/>
</dbReference>
<feature type="transmembrane region" description="Helical" evidence="6">
    <location>
        <begin position="437"/>
        <end position="461"/>
    </location>
</feature>
<sequence>MYSVWLLCFSSLRRKKIQNGMIAIIIMLSTLLLSTAVLVMNNTDEVFSSMHNKVNGSHQILYFEDGLYNPYPIYRWWQEQEGVNTSELMKYRSLSWFTHGDKEISNISLYMMNTPPVPSSVDKLMIASGMKSNIPSEGTIWIPTSLAYSKDISIGDPMGFKTETGVLFLKVSAIVADIPFSQPFTITARIWMNPLDYSQYMANMQGTDKFMMGLRYENINNQSFHWNQFEQALGSPFLETSQDFESISSFYLIINQLISFIMIFLAVVMILAALYTIGYTISDTILSNVKTIGIIKSMGISSDHLVRVYVIQYALLSAISVLPGIIFSFYFSKVIIRMSLSYLETKDALLNLNFSKDAFFIGVMIISIVTLVSLLFAIKAKSIQPAQAIRYGMTEKENMKKSKRLNASKNRMIGFGLLPVTIDIGIRRILQNIRGSILMIMISALTTSVLVFGCVFLFSIVSIHKTIPLWGYDNSDINVEILDTSVVSVSTLKQDLVNDNRIKNVNNIGNLYGIISETEHINSSGKDTGVYIMTTDGKFDDIGFENILGENPKDEHEISIGVNVSKKLNKSVGDTIDVYIQNTKGTYTITGVYQAIANLSNSARMTSDAVNKLNLKGEIENPLFLFNVLQGVSQDLVVNELTRKYGDHIFIATQDTLINETFSQAVSILILPVSVMGLLFLIIAFIITYNINSMNIKKESRVYGIYKSIGMTSRQIRYSITTGSLFLSTAGVIIGIPIGLYILPILLNIILADYGIVEMPLIIDWYPIVAVVPFAVISVGLGTWFASKLIIKTSPKSLIVE</sequence>
<dbReference type="InterPro" id="IPR038766">
    <property type="entry name" value="Membrane_comp_ABC_pdt"/>
</dbReference>
<keyword evidence="5 6" id="KW-0472">Membrane</keyword>
<feature type="transmembrane region" description="Helical" evidence="6">
    <location>
        <begin position="765"/>
        <end position="786"/>
    </location>
</feature>
<evidence type="ECO:0000256" key="4">
    <source>
        <dbReference type="ARBA" id="ARBA00022989"/>
    </source>
</evidence>
<accession>A0A6N9Q5C4</accession>
<dbReference type="PANTHER" id="PTHR30287">
    <property type="entry name" value="MEMBRANE COMPONENT OF PREDICTED ABC SUPERFAMILY METABOLITE UPTAKE TRANSPORTER"/>
    <property type="match status" value="1"/>
</dbReference>
<evidence type="ECO:0000313" key="8">
    <source>
        <dbReference type="EMBL" id="NBI30065.1"/>
    </source>
</evidence>
<keyword evidence="2" id="KW-1003">Cell membrane</keyword>
<feature type="transmembrane region" description="Helical" evidence="6">
    <location>
        <begin position="724"/>
        <end position="745"/>
    </location>
</feature>
<dbReference type="InterPro" id="IPR003838">
    <property type="entry name" value="ABC3_permease_C"/>
</dbReference>
<feature type="transmembrane region" description="Helical" evidence="6">
    <location>
        <begin position="306"/>
        <end position="331"/>
    </location>
</feature>
<dbReference type="EMBL" id="SIJB01000029">
    <property type="protein sequence ID" value="NBI30065.1"/>
    <property type="molecule type" value="Genomic_DNA"/>
</dbReference>
<evidence type="ECO:0000256" key="1">
    <source>
        <dbReference type="ARBA" id="ARBA00004651"/>
    </source>
</evidence>
<evidence type="ECO:0000259" key="7">
    <source>
        <dbReference type="Pfam" id="PF02687"/>
    </source>
</evidence>
<keyword evidence="4 6" id="KW-1133">Transmembrane helix</keyword>